<evidence type="ECO:0000256" key="3">
    <source>
        <dbReference type="ARBA" id="ARBA00018823"/>
    </source>
</evidence>
<dbReference type="InterPro" id="IPR006972">
    <property type="entry name" value="BipB-like_C"/>
</dbReference>
<evidence type="ECO:0000259" key="15">
    <source>
        <dbReference type="Pfam" id="PF04888"/>
    </source>
</evidence>
<dbReference type="PRINTS" id="PR01375">
    <property type="entry name" value="BACINVASINB"/>
</dbReference>
<dbReference type="OrthoDB" id="8934987at2"/>
<comment type="function">
    <text evidence="11">Plays a role in the bacterium-induced formation of multinucleated giant cell (MNGC), which is formed after host cell fusion, as well as in the intercellular spreading of bacteria and in the induction of apoptosis in macrophages. May act in concert with other effector proteins to induce fusion of host cell membranes.</text>
</comment>
<evidence type="ECO:0000256" key="13">
    <source>
        <dbReference type="SAM" id="MobiDB-lite"/>
    </source>
</evidence>
<comment type="similarity">
    <text evidence="12">Belongs to the SctE/SipB/YopB family.</text>
</comment>
<comment type="subcellular location">
    <subcellularLocation>
        <location evidence="1">Host membrane</location>
    </subcellularLocation>
    <subcellularLocation>
        <location evidence="2">Secreted</location>
    </subcellularLocation>
</comment>
<feature type="transmembrane region" description="Helical" evidence="14">
    <location>
        <begin position="401"/>
        <end position="427"/>
    </location>
</feature>
<keyword evidence="9" id="KW-0175">Coiled coil</keyword>
<evidence type="ECO:0000256" key="10">
    <source>
        <dbReference type="ARBA" id="ARBA00023136"/>
    </source>
</evidence>
<dbReference type="InterPro" id="IPR003895">
    <property type="entry name" value="T3SS_SctE/BipB"/>
</dbReference>
<dbReference type="RefSeq" id="WP_150624216.1">
    <property type="nucleotide sequence ID" value="NZ_CABPSQ010000002.1"/>
</dbReference>
<evidence type="ECO:0000256" key="12">
    <source>
        <dbReference type="ARBA" id="ARBA00035640"/>
    </source>
</evidence>
<evidence type="ECO:0000256" key="8">
    <source>
        <dbReference type="ARBA" id="ARBA00023026"/>
    </source>
</evidence>
<keyword evidence="18" id="KW-1185">Reference proteome</keyword>
<keyword evidence="5 14" id="KW-0812">Transmembrane</keyword>
<dbReference type="InterPro" id="IPR032391">
    <property type="entry name" value="IpaB/BipB/SctE_N"/>
</dbReference>
<feature type="compositionally biased region" description="Basic and acidic residues" evidence="13">
    <location>
        <begin position="174"/>
        <end position="185"/>
    </location>
</feature>
<evidence type="ECO:0000313" key="17">
    <source>
        <dbReference type="EMBL" id="VVE63649.1"/>
    </source>
</evidence>
<evidence type="ECO:0000256" key="4">
    <source>
        <dbReference type="ARBA" id="ARBA00022525"/>
    </source>
</evidence>
<evidence type="ECO:0000313" key="18">
    <source>
        <dbReference type="Proteomes" id="UP000414136"/>
    </source>
</evidence>
<keyword evidence="8" id="KW-0843">Virulence</keyword>
<sequence length="579" mass="60724">MNTSTVSQYGVTPPAPGPEEDAGTNGTQGTDKPPVVEKFDFGSVMKKIVENMAWKGDGTSDKLSDPPDLKPPATDTRVTLTYLLSQITALFGESSLADLQGRLKELEARAAAQQALAQESQKAFDDAVAEANDALAAYEAAADNLDKAQKALDNARDKLAAAKAALDATTPGTPEHDAAKQAYDKAQSEYDAAKGKYDAAKQDALKAHDAAKDAMKKADDLLDKFLSEHPFGQLNQNSGKDHLDNTTTLIYLMAQLAKLLGDSANDAIQEDMKFFEKIRKAREADMIKKNEEYEEQVKKAEKMNKIFGIFGKILGAVLAVVGVLGAVFTGGMSTTLTVIGVGLMADSIMGAATGFSLVGEAIKPVMTHVVQPLAEKIGSFVGSMLEELGVAKDTAELIGNIVGVVAAAVVVVAAVAVTVAVGGAAAATNMGKMLGQMVGDVVKKLVPDLLREAGKAGSKYLTQNLTAAAAKLGVKEGNAQMLANILRQIVTAGELTNATVQATGSTVTGIYAKNASDAAADMMVSQDTLEKITDSVKQSSDKFAATQDVVTNLVTQMSDAGRVAQESQRFVMNNVRAVV</sequence>
<feature type="region of interest" description="Disordered" evidence="13">
    <location>
        <begin position="1"/>
        <end position="35"/>
    </location>
</feature>
<feature type="region of interest" description="Disordered" evidence="13">
    <location>
        <begin position="166"/>
        <end position="185"/>
    </location>
</feature>
<dbReference type="Proteomes" id="UP000414136">
    <property type="component" value="Unassembled WGS sequence"/>
</dbReference>
<dbReference type="Pfam" id="PF04888">
    <property type="entry name" value="SseC"/>
    <property type="match status" value="1"/>
</dbReference>
<evidence type="ECO:0000256" key="1">
    <source>
        <dbReference type="ARBA" id="ARBA00004551"/>
    </source>
</evidence>
<feature type="domain" description="Translocator protein BipB-like C-terminal" evidence="15">
    <location>
        <begin position="252"/>
        <end position="573"/>
    </location>
</feature>
<evidence type="ECO:0000256" key="11">
    <source>
        <dbReference type="ARBA" id="ARBA00025490"/>
    </source>
</evidence>
<evidence type="ECO:0000259" key="16">
    <source>
        <dbReference type="Pfam" id="PF16535"/>
    </source>
</evidence>
<keyword evidence="6" id="KW-1043">Host membrane</keyword>
<feature type="compositionally biased region" description="Polar residues" evidence="13">
    <location>
        <begin position="1"/>
        <end position="10"/>
    </location>
</feature>
<keyword evidence="10 14" id="KW-0472">Membrane</keyword>
<evidence type="ECO:0000256" key="14">
    <source>
        <dbReference type="SAM" id="Phobius"/>
    </source>
</evidence>
<evidence type="ECO:0000256" key="2">
    <source>
        <dbReference type="ARBA" id="ARBA00004613"/>
    </source>
</evidence>
<evidence type="ECO:0000256" key="5">
    <source>
        <dbReference type="ARBA" id="ARBA00022692"/>
    </source>
</evidence>
<keyword evidence="7 14" id="KW-1133">Transmembrane helix</keyword>
<evidence type="ECO:0000256" key="6">
    <source>
        <dbReference type="ARBA" id="ARBA00022870"/>
    </source>
</evidence>
<dbReference type="GO" id="GO:0005576">
    <property type="term" value="C:extracellular region"/>
    <property type="evidence" value="ECO:0007669"/>
    <property type="project" value="UniProtKB-SubCell"/>
</dbReference>
<dbReference type="GO" id="GO:0016020">
    <property type="term" value="C:membrane"/>
    <property type="evidence" value="ECO:0007669"/>
    <property type="project" value="InterPro"/>
</dbReference>
<dbReference type="AlphaFoldDB" id="A0A5E4ZQL5"/>
<dbReference type="Pfam" id="PF16535">
    <property type="entry name" value="T3SSipB"/>
    <property type="match status" value="1"/>
</dbReference>
<accession>A0A5E4ZQL5</accession>
<evidence type="ECO:0000256" key="9">
    <source>
        <dbReference type="ARBA" id="ARBA00023054"/>
    </source>
</evidence>
<keyword evidence="4" id="KW-0964">Secreted</keyword>
<proteinExistence type="inferred from homology"/>
<reference evidence="17 18" key="1">
    <citation type="submission" date="2019-08" db="EMBL/GenBank/DDBJ databases">
        <authorList>
            <person name="Peeters C."/>
        </authorList>
    </citation>
    <scope>NUCLEOTIDE SEQUENCE [LARGE SCALE GENOMIC DNA]</scope>
    <source>
        <strain evidence="17 18">LMG 31118</strain>
    </source>
</reference>
<name>A0A5E4ZQL5_9BURK</name>
<organism evidence="17 18">
    <name type="scientific">Pandoraea captiosa</name>
    <dbReference type="NCBI Taxonomy" id="2508302"/>
    <lineage>
        <taxon>Bacteria</taxon>
        <taxon>Pseudomonadati</taxon>
        <taxon>Pseudomonadota</taxon>
        <taxon>Betaproteobacteria</taxon>
        <taxon>Burkholderiales</taxon>
        <taxon>Burkholderiaceae</taxon>
        <taxon>Pandoraea</taxon>
    </lineage>
</organism>
<evidence type="ECO:0000256" key="7">
    <source>
        <dbReference type="ARBA" id="ARBA00022989"/>
    </source>
</evidence>
<dbReference type="Gene3D" id="1.20.120.330">
    <property type="entry name" value="Nucleotidyltransferases domain 2"/>
    <property type="match status" value="2"/>
</dbReference>
<dbReference type="EMBL" id="CABPSQ010000002">
    <property type="protein sequence ID" value="VVE63649.1"/>
    <property type="molecule type" value="Genomic_DNA"/>
</dbReference>
<feature type="domain" description="IpaB/BipB/SctE N-terminal" evidence="16">
    <location>
        <begin position="79"/>
        <end position="225"/>
    </location>
</feature>
<feature type="transmembrane region" description="Helical" evidence="14">
    <location>
        <begin position="306"/>
        <end position="328"/>
    </location>
</feature>
<protein>
    <recommendedName>
        <fullName evidence="3">Translocator protein BipB</fullName>
    </recommendedName>
</protein>
<dbReference type="GO" id="GO:0033644">
    <property type="term" value="C:host cell membrane"/>
    <property type="evidence" value="ECO:0007669"/>
    <property type="project" value="UniProtKB-SubCell"/>
</dbReference>
<gene>
    <name evidence="17" type="primary">sipB</name>
    <name evidence="17" type="ORF">PCA31118_01341</name>
</gene>